<name>A0A6C0AC17_9ZZZZ</name>
<sequence length="287" mass="32436">MDKIEDNFMSTLKILLKEYSNCDNNKDVEKLIKVFTKLDYKKLAKKIFDRVGNEQQRIEGKDETIFCNSFCPLPGVDISKIWKDLTDKKKEKFWVSLNIVVSYAEMVVTYDELENKMKDSGLNFNPFEGIKGGNLDTDGIKDALGEINVAGSGLERLGKLMGGQNLDNLEQLTDQLKNMTDEDIDKATKTIKNMFGEQSNDMEEMLKIISAELKSGKSLGDGDLMTTLNSVAESVAKKMAPKIESGQVNGDKLFQSTQNLMNKMIPEKEAQKLMKQFDQQVKKNDKK</sequence>
<reference evidence="1" key="1">
    <citation type="journal article" date="2020" name="Nature">
        <title>Giant virus diversity and host interactions through global metagenomics.</title>
        <authorList>
            <person name="Schulz F."/>
            <person name="Roux S."/>
            <person name="Paez-Espino D."/>
            <person name="Jungbluth S."/>
            <person name="Walsh D.A."/>
            <person name="Denef V.J."/>
            <person name="McMahon K.D."/>
            <person name="Konstantinidis K.T."/>
            <person name="Eloe-Fadrosh E.A."/>
            <person name="Kyrpides N.C."/>
            <person name="Woyke T."/>
        </authorList>
    </citation>
    <scope>NUCLEOTIDE SEQUENCE</scope>
    <source>
        <strain evidence="1">GVMAG-S-1004661-13</strain>
    </source>
</reference>
<protein>
    <submittedName>
        <fullName evidence="1">Uncharacterized protein</fullName>
    </submittedName>
</protein>
<accession>A0A6C0AC17</accession>
<dbReference type="AlphaFoldDB" id="A0A6C0AC17"/>
<dbReference type="EMBL" id="MN740543">
    <property type="protein sequence ID" value="QHS77204.1"/>
    <property type="molecule type" value="Genomic_DNA"/>
</dbReference>
<proteinExistence type="predicted"/>
<organism evidence="1">
    <name type="scientific">viral metagenome</name>
    <dbReference type="NCBI Taxonomy" id="1070528"/>
    <lineage>
        <taxon>unclassified sequences</taxon>
        <taxon>metagenomes</taxon>
        <taxon>organismal metagenomes</taxon>
    </lineage>
</organism>
<evidence type="ECO:0000313" key="1">
    <source>
        <dbReference type="EMBL" id="QHS77204.1"/>
    </source>
</evidence>